<organism evidence="7 8">
    <name type="scientific">Gemmata palustris</name>
    <dbReference type="NCBI Taxonomy" id="2822762"/>
    <lineage>
        <taxon>Bacteria</taxon>
        <taxon>Pseudomonadati</taxon>
        <taxon>Planctomycetota</taxon>
        <taxon>Planctomycetia</taxon>
        <taxon>Gemmatales</taxon>
        <taxon>Gemmataceae</taxon>
        <taxon>Gemmata</taxon>
    </lineage>
</organism>
<dbReference type="PANTHER" id="PTHR30213">
    <property type="entry name" value="INNER MEMBRANE PROTEIN YHJD"/>
    <property type="match status" value="1"/>
</dbReference>
<keyword evidence="2" id="KW-1003">Cell membrane</keyword>
<evidence type="ECO:0000256" key="2">
    <source>
        <dbReference type="ARBA" id="ARBA00022475"/>
    </source>
</evidence>
<evidence type="ECO:0000256" key="4">
    <source>
        <dbReference type="ARBA" id="ARBA00022989"/>
    </source>
</evidence>
<keyword evidence="3 6" id="KW-0812">Transmembrane</keyword>
<dbReference type="Pfam" id="PF03631">
    <property type="entry name" value="Virul_fac_BrkB"/>
    <property type="match status" value="1"/>
</dbReference>
<keyword evidence="8" id="KW-1185">Reference proteome</keyword>
<feature type="transmembrane region" description="Helical" evidence="6">
    <location>
        <begin position="187"/>
        <end position="205"/>
    </location>
</feature>
<keyword evidence="5 6" id="KW-0472">Membrane</keyword>
<evidence type="ECO:0000256" key="3">
    <source>
        <dbReference type="ARBA" id="ARBA00022692"/>
    </source>
</evidence>
<dbReference type="PANTHER" id="PTHR30213:SF1">
    <property type="entry name" value="INNER MEMBRANE PROTEIN YHJD"/>
    <property type="match status" value="1"/>
</dbReference>
<comment type="subcellular location">
    <subcellularLocation>
        <location evidence="1">Cell membrane</location>
        <topology evidence="1">Multi-pass membrane protein</topology>
    </subcellularLocation>
</comment>
<gene>
    <name evidence="7" type="ORF">J8F10_11845</name>
</gene>
<accession>A0ABS5BRE4</accession>
<name>A0ABS5BRE4_9BACT</name>
<dbReference type="EMBL" id="JAGKQQ010000001">
    <property type="protein sequence ID" value="MBP3955977.1"/>
    <property type="molecule type" value="Genomic_DNA"/>
</dbReference>
<dbReference type="Proteomes" id="UP000676565">
    <property type="component" value="Unassembled WGS sequence"/>
</dbReference>
<evidence type="ECO:0000313" key="7">
    <source>
        <dbReference type="EMBL" id="MBP3955977.1"/>
    </source>
</evidence>
<comment type="caution">
    <text evidence="7">The sequence shown here is derived from an EMBL/GenBank/DDBJ whole genome shotgun (WGS) entry which is preliminary data.</text>
</comment>
<evidence type="ECO:0000256" key="6">
    <source>
        <dbReference type="SAM" id="Phobius"/>
    </source>
</evidence>
<sequence>MKMKPRDVWKLLKDSGAKFIEDKAPRIGAALAYYTALSLSPLLLAVVAIAGLAFGEEAARGEIVEQFRDTIGVEAASFVEQLVLKSSSQSDGIFAAVIAGCVLFFGASGVFADMQSALNTIWKVPGRQSEGGILTIVKERLLSFSLVCGAAFLLLVSLVATAVLAGINSRISGWLPGMDALAQVVNFVLNFALTAALFAMIFKWLPETKLSWRDVGVGACVTAGLFSIGRYLIGLYLGKAAVGSTYGAAGAFVVLLVWIYYSTQILLFGAELTFVYAQRFGSGVRTPDGALVEPRAATTPGLAPAAVS</sequence>
<dbReference type="NCBIfam" id="TIGR00765">
    <property type="entry name" value="yihY_not_rbn"/>
    <property type="match status" value="1"/>
</dbReference>
<proteinExistence type="predicted"/>
<keyword evidence="4 6" id="KW-1133">Transmembrane helix</keyword>
<evidence type="ECO:0000256" key="1">
    <source>
        <dbReference type="ARBA" id="ARBA00004651"/>
    </source>
</evidence>
<protein>
    <submittedName>
        <fullName evidence="7">YihY/virulence factor BrkB family protein</fullName>
    </submittedName>
</protein>
<evidence type="ECO:0000313" key="8">
    <source>
        <dbReference type="Proteomes" id="UP000676565"/>
    </source>
</evidence>
<feature type="transmembrane region" description="Helical" evidence="6">
    <location>
        <begin position="243"/>
        <end position="261"/>
    </location>
</feature>
<dbReference type="PIRSF" id="PIRSF035875">
    <property type="entry name" value="RNase_BN"/>
    <property type="match status" value="1"/>
</dbReference>
<feature type="transmembrane region" description="Helical" evidence="6">
    <location>
        <begin position="217"/>
        <end position="237"/>
    </location>
</feature>
<feature type="transmembrane region" description="Helical" evidence="6">
    <location>
        <begin position="92"/>
        <end position="112"/>
    </location>
</feature>
<reference evidence="7 8" key="1">
    <citation type="submission" date="2021-04" db="EMBL/GenBank/DDBJ databases">
        <authorList>
            <person name="Ivanova A."/>
        </authorList>
    </citation>
    <scope>NUCLEOTIDE SEQUENCE [LARGE SCALE GENOMIC DNA]</scope>
    <source>
        <strain evidence="7 8">G18</strain>
    </source>
</reference>
<dbReference type="RefSeq" id="WP_210654025.1">
    <property type="nucleotide sequence ID" value="NZ_JAGKQQ010000001.1"/>
</dbReference>
<dbReference type="InterPro" id="IPR017039">
    <property type="entry name" value="Virul_fac_BrkB"/>
</dbReference>
<feature type="transmembrane region" description="Helical" evidence="6">
    <location>
        <begin position="141"/>
        <end position="167"/>
    </location>
</feature>
<evidence type="ECO:0000256" key="5">
    <source>
        <dbReference type="ARBA" id="ARBA00023136"/>
    </source>
</evidence>
<feature type="transmembrane region" description="Helical" evidence="6">
    <location>
        <begin position="31"/>
        <end position="54"/>
    </location>
</feature>